<dbReference type="SMART" id="SM00849">
    <property type="entry name" value="Lactamase_B"/>
    <property type="match status" value="1"/>
</dbReference>
<evidence type="ECO:0000256" key="2">
    <source>
        <dbReference type="ARBA" id="ARBA00001947"/>
    </source>
</evidence>
<keyword evidence="6" id="KW-0479">Metal-binding</keyword>
<dbReference type="NCBIfam" id="TIGR03413">
    <property type="entry name" value="GSH_gloB"/>
    <property type="match status" value="1"/>
</dbReference>
<evidence type="ECO:0000256" key="3">
    <source>
        <dbReference type="ARBA" id="ARBA00004963"/>
    </source>
</evidence>
<dbReference type="Proteomes" id="UP000024533">
    <property type="component" value="Unassembled WGS sequence"/>
</dbReference>
<dbReference type="InterPro" id="IPR001279">
    <property type="entry name" value="Metallo-B-lactamas"/>
</dbReference>
<dbReference type="InterPro" id="IPR035680">
    <property type="entry name" value="Clx_II_MBL"/>
</dbReference>
<evidence type="ECO:0000256" key="7">
    <source>
        <dbReference type="ARBA" id="ARBA00022801"/>
    </source>
</evidence>
<dbReference type="GO" id="GO:0046872">
    <property type="term" value="F:metal ion binding"/>
    <property type="evidence" value="ECO:0007669"/>
    <property type="project" value="UniProtKB-KW"/>
</dbReference>
<dbReference type="PANTHER" id="PTHR11935">
    <property type="entry name" value="BETA LACTAMASE DOMAIN"/>
    <property type="match status" value="1"/>
</dbReference>
<dbReference type="GO" id="GO:0004416">
    <property type="term" value="F:hydroxyacylglutathione hydrolase activity"/>
    <property type="evidence" value="ECO:0007669"/>
    <property type="project" value="UniProtKB-EC"/>
</dbReference>
<keyword evidence="8" id="KW-0862">Zinc</keyword>
<dbReference type="EC" id="3.1.2.6" evidence="5"/>
<dbReference type="Gene3D" id="3.60.15.10">
    <property type="entry name" value="Ribonuclease Z/Hydroxyacylglutathione hydrolase-like"/>
    <property type="match status" value="1"/>
</dbReference>
<proteinExistence type="inferred from homology"/>
<evidence type="ECO:0000256" key="9">
    <source>
        <dbReference type="ARBA" id="ARBA00031044"/>
    </source>
</evidence>
<sequence>MHIESIPMWTGTGNNYAYLISDDASKDAMVVDPAHPPEVVPVLASHINDGKINLKAIINTHHHHDHAGGNEGILKQFGKLSVIGGKDCAHVTQTPGHGEKFKIGERITVTALHTPCHTQDSICYFAEDGNERVVFTGDTLFIGGCGRFFEGNATEMHKALNEVLASLPDDTRVYPGHEYTKSNVKFCSTVSQSEAVKKLEEFANNNQQTQGKFTIGDEKLHNVFMRVTDPDIQKAVGATEPVEVMNRLREMKNKM</sequence>
<comment type="cofactor">
    <cofactor evidence="2">
        <name>Zn(2+)</name>
        <dbReference type="ChEBI" id="CHEBI:29105"/>
    </cofactor>
</comment>
<comment type="similarity">
    <text evidence="4">Belongs to the metallo-beta-lactamase superfamily. Glyoxalase II family.</text>
</comment>
<gene>
    <name evidence="11" type="ORF">H109_00070</name>
</gene>
<dbReference type="InterPro" id="IPR032282">
    <property type="entry name" value="HAGH_C"/>
</dbReference>
<dbReference type="SUPFAM" id="SSF56281">
    <property type="entry name" value="Metallo-hydrolase/oxidoreductase"/>
    <property type="match status" value="1"/>
</dbReference>
<dbReference type="EMBL" id="AOKY01000013">
    <property type="protein sequence ID" value="KDB28160.1"/>
    <property type="molecule type" value="Genomic_DNA"/>
</dbReference>
<dbReference type="Pfam" id="PF00753">
    <property type="entry name" value="Lactamase_B"/>
    <property type="match status" value="1"/>
</dbReference>
<dbReference type="PANTHER" id="PTHR11935:SF94">
    <property type="entry name" value="TENZING NORGAY, ISOFORM C"/>
    <property type="match status" value="1"/>
</dbReference>
<dbReference type="OrthoDB" id="515692at2759"/>
<dbReference type="OMA" id="NYIWLLQ"/>
<comment type="pathway">
    <text evidence="3">Secondary metabolite metabolism; methylglyoxal degradation; (R)-lactate from methylglyoxal: step 2/2.</text>
</comment>
<dbReference type="Pfam" id="PF16123">
    <property type="entry name" value="HAGH_C"/>
    <property type="match status" value="1"/>
</dbReference>
<dbReference type="GO" id="GO:0019243">
    <property type="term" value="P:methylglyoxal catabolic process to D-lactate via S-lactoyl-glutathione"/>
    <property type="evidence" value="ECO:0007669"/>
    <property type="project" value="InterPro"/>
</dbReference>
<evidence type="ECO:0000256" key="4">
    <source>
        <dbReference type="ARBA" id="ARBA00006759"/>
    </source>
</evidence>
<keyword evidence="12" id="KW-1185">Reference proteome</keyword>
<evidence type="ECO:0000259" key="10">
    <source>
        <dbReference type="SMART" id="SM00849"/>
    </source>
</evidence>
<evidence type="ECO:0000313" key="11">
    <source>
        <dbReference type="EMBL" id="KDB28160.1"/>
    </source>
</evidence>
<reference evidence="11 12" key="1">
    <citation type="submission" date="2014-02" db="EMBL/GenBank/DDBJ databases">
        <title>The Genome Sequence of Trichophyton interdigitale MR816.</title>
        <authorList>
            <consortium name="The Broad Institute Genomics Platform"/>
            <person name="Cuomo C.A."/>
            <person name="White T.C."/>
            <person name="Graser Y."/>
            <person name="Martinez-Rossi N."/>
            <person name="Heitman J."/>
            <person name="Young S.K."/>
            <person name="Zeng Q."/>
            <person name="Gargeya S."/>
            <person name="Abouelleil A."/>
            <person name="Alvarado L."/>
            <person name="Chapman S.B."/>
            <person name="Gainer-Dewar J."/>
            <person name="Goldberg J."/>
            <person name="Griggs A."/>
            <person name="Gujja S."/>
            <person name="Hansen M."/>
            <person name="Howarth C."/>
            <person name="Imamovic A."/>
            <person name="Larimer J."/>
            <person name="Martinez D."/>
            <person name="Murphy C."/>
            <person name="Pearson M.D."/>
            <person name="Persinoti G."/>
            <person name="Poon T."/>
            <person name="Priest M."/>
            <person name="Roberts A.D."/>
            <person name="Saif S."/>
            <person name="Shea T.D."/>
            <person name="Sykes S.N."/>
            <person name="Wortman J."/>
            <person name="Nusbaum C."/>
            <person name="Birren B."/>
        </authorList>
    </citation>
    <scope>NUCLEOTIDE SEQUENCE [LARGE SCALE GENOMIC DNA]</scope>
    <source>
        <strain evidence="11 12">MR816</strain>
    </source>
</reference>
<name>A0A059JJX8_TRIIM</name>
<dbReference type="InterPro" id="IPR036866">
    <property type="entry name" value="RibonucZ/Hydroxyglut_hydro"/>
</dbReference>
<feature type="domain" description="Metallo-beta-lactamase" evidence="10">
    <location>
        <begin position="14"/>
        <end position="177"/>
    </location>
</feature>
<accession>A0A059JJX8</accession>
<dbReference type="HOGENOM" id="CLU_030571_4_0_1"/>
<dbReference type="InterPro" id="IPR017782">
    <property type="entry name" value="Hydroxyacylglutathione_Hdrlase"/>
</dbReference>
<dbReference type="UniPathway" id="UPA00619">
    <property type="reaction ID" value="UER00676"/>
</dbReference>
<comment type="caution">
    <text evidence="11">The sequence shown here is derived from an EMBL/GenBank/DDBJ whole genome shotgun (WGS) entry which is preliminary data.</text>
</comment>
<dbReference type="STRING" id="1215338.A0A059JJX8"/>
<organism evidence="11 12">
    <name type="scientific">Trichophyton interdigitale (strain MR816)</name>
    <dbReference type="NCBI Taxonomy" id="1215338"/>
    <lineage>
        <taxon>Eukaryota</taxon>
        <taxon>Fungi</taxon>
        <taxon>Dikarya</taxon>
        <taxon>Ascomycota</taxon>
        <taxon>Pezizomycotina</taxon>
        <taxon>Eurotiomycetes</taxon>
        <taxon>Eurotiomycetidae</taxon>
        <taxon>Onygenales</taxon>
        <taxon>Arthrodermataceae</taxon>
        <taxon>Trichophyton</taxon>
    </lineage>
</organism>
<evidence type="ECO:0000256" key="6">
    <source>
        <dbReference type="ARBA" id="ARBA00022723"/>
    </source>
</evidence>
<comment type="catalytic activity">
    <reaction evidence="1">
        <text>an S-(2-hydroxyacyl)glutathione + H2O = a 2-hydroxy carboxylate + glutathione + H(+)</text>
        <dbReference type="Rhea" id="RHEA:21864"/>
        <dbReference type="ChEBI" id="CHEBI:15377"/>
        <dbReference type="ChEBI" id="CHEBI:15378"/>
        <dbReference type="ChEBI" id="CHEBI:57925"/>
        <dbReference type="ChEBI" id="CHEBI:58896"/>
        <dbReference type="ChEBI" id="CHEBI:71261"/>
        <dbReference type="EC" id="3.1.2.6"/>
    </reaction>
</comment>
<evidence type="ECO:0000256" key="8">
    <source>
        <dbReference type="ARBA" id="ARBA00022833"/>
    </source>
</evidence>
<keyword evidence="7 11" id="KW-0378">Hydrolase</keyword>
<evidence type="ECO:0000313" key="12">
    <source>
        <dbReference type="Proteomes" id="UP000024533"/>
    </source>
</evidence>
<dbReference type="CDD" id="cd07723">
    <property type="entry name" value="hydroxyacylglutathione_hydrolase_MBL-fold"/>
    <property type="match status" value="1"/>
</dbReference>
<dbReference type="AlphaFoldDB" id="A0A059JJX8"/>
<protein>
    <recommendedName>
        <fullName evidence="5">hydroxyacylglutathione hydrolase</fullName>
        <ecNumber evidence="5">3.1.2.6</ecNumber>
    </recommendedName>
    <alternativeName>
        <fullName evidence="9">Glyoxalase II</fullName>
    </alternativeName>
</protein>
<evidence type="ECO:0000256" key="5">
    <source>
        <dbReference type="ARBA" id="ARBA00011917"/>
    </source>
</evidence>
<evidence type="ECO:0000256" key="1">
    <source>
        <dbReference type="ARBA" id="ARBA00001623"/>
    </source>
</evidence>